<evidence type="ECO:0000313" key="2">
    <source>
        <dbReference type="Proteomes" id="UP001181622"/>
    </source>
</evidence>
<keyword evidence="2" id="KW-1185">Reference proteome</keyword>
<evidence type="ECO:0008006" key="3">
    <source>
        <dbReference type="Google" id="ProtNLM"/>
    </source>
</evidence>
<comment type="caution">
    <text evidence="1">The sequence shown here is derived from an EMBL/GenBank/DDBJ whole genome shotgun (WGS) entry which is preliminary data.</text>
</comment>
<dbReference type="EMBL" id="JADBEO010000005">
    <property type="protein sequence ID" value="MDR4305697.1"/>
    <property type="molecule type" value="Genomic_DNA"/>
</dbReference>
<dbReference type="RefSeq" id="WP_309388914.1">
    <property type="nucleotide sequence ID" value="NZ_JADBEO010000005.1"/>
</dbReference>
<gene>
    <name evidence="1" type="ORF">IHQ68_03545</name>
</gene>
<reference evidence="1" key="1">
    <citation type="submission" date="2020-10" db="EMBL/GenBank/DDBJ databases">
        <authorList>
            <person name="Abbas A."/>
            <person name="Razzaq R."/>
            <person name="Waqas M."/>
            <person name="Abbas N."/>
            <person name="Nielsen T.K."/>
            <person name="Hansen L.H."/>
            <person name="Hussain S."/>
            <person name="Shahid M."/>
        </authorList>
    </citation>
    <scope>NUCLEOTIDE SEQUENCE</scope>
    <source>
        <strain evidence="1">S14</strain>
    </source>
</reference>
<accession>A0ABU1DC57</accession>
<dbReference type="Proteomes" id="UP001181622">
    <property type="component" value="Unassembled WGS sequence"/>
</dbReference>
<evidence type="ECO:0000313" key="1">
    <source>
        <dbReference type="EMBL" id="MDR4305697.1"/>
    </source>
</evidence>
<protein>
    <recommendedName>
        <fullName evidence="3">DNA-binding protein</fullName>
    </recommendedName>
</protein>
<organism evidence="1 2">
    <name type="scientific">Chelatococcus sambhunathii</name>
    <dbReference type="NCBI Taxonomy" id="363953"/>
    <lineage>
        <taxon>Bacteria</taxon>
        <taxon>Pseudomonadati</taxon>
        <taxon>Pseudomonadota</taxon>
        <taxon>Alphaproteobacteria</taxon>
        <taxon>Hyphomicrobiales</taxon>
        <taxon>Chelatococcaceae</taxon>
        <taxon>Chelatococcus</taxon>
    </lineage>
</organism>
<name>A0ABU1DC57_9HYPH</name>
<sequence length="107" mass="12101">MAEIDLKPTKKVAEQAAKGLKLREKHGRGGTEVGLERARQLSERRELTPDIVKKMRAYFARHAVDKDAPRFGDAEQPSAGYIAWWLWGGDPGQAWVERTMKRLEKAG</sequence>
<proteinExistence type="predicted"/>